<dbReference type="EMBL" id="MLJW01000021">
    <property type="protein sequence ID" value="OIR10980.1"/>
    <property type="molecule type" value="Genomic_DNA"/>
</dbReference>
<gene>
    <name evidence="1" type="ORF">GALL_71510</name>
</gene>
<accession>A0A1J5TB21</accession>
<comment type="caution">
    <text evidence="1">The sequence shown here is derived from an EMBL/GenBank/DDBJ whole genome shotgun (WGS) entry which is preliminary data.</text>
</comment>
<name>A0A1J5TB21_9ZZZZ</name>
<proteinExistence type="predicted"/>
<sequence>MAKKRFVVREGFHFRLVQEDGREKIYSEGDIVELEQAEGTATHQLEYADEKDRAAAFKAEIDAHAAKQQATAIGQAQALAQALSTLQMAIAPASAAPQA</sequence>
<organism evidence="1">
    <name type="scientific">mine drainage metagenome</name>
    <dbReference type="NCBI Taxonomy" id="410659"/>
    <lineage>
        <taxon>unclassified sequences</taxon>
        <taxon>metagenomes</taxon>
        <taxon>ecological metagenomes</taxon>
    </lineage>
</organism>
<reference evidence="1" key="1">
    <citation type="submission" date="2016-10" db="EMBL/GenBank/DDBJ databases">
        <title>Sequence of Gallionella enrichment culture.</title>
        <authorList>
            <person name="Poehlein A."/>
            <person name="Muehling M."/>
            <person name="Daniel R."/>
        </authorList>
    </citation>
    <scope>NUCLEOTIDE SEQUENCE</scope>
</reference>
<evidence type="ECO:0000313" key="1">
    <source>
        <dbReference type="EMBL" id="OIR10980.1"/>
    </source>
</evidence>
<dbReference type="AlphaFoldDB" id="A0A1J5TB21"/>
<protein>
    <submittedName>
        <fullName evidence="1">Uncharacterized protein</fullName>
    </submittedName>
</protein>